<dbReference type="PANTHER" id="PTHR34472">
    <property type="entry name" value="SULFUR CARRIER PROTEIN THIS"/>
    <property type="match status" value="1"/>
</dbReference>
<dbReference type="EMBL" id="JTDV01000013">
    <property type="protein sequence ID" value="KJD31710.1"/>
    <property type="molecule type" value="Genomic_DNA"/>
</dbReference>
<dbReference type="AlphaFoldDB" id="A0A0D7VXU4"/>
<dbReference type="PANTHER" id="PTHR34472:SF1">
    <property type="entry name" value="SULFUR CARRIER PROTEIN THIS"/>
    <property type="match status" value="1"/>
</dbReference>
<dbReference type="InterPro" id="IPR010035">
    <property type="entry name" value="Thi_S"/>
</dbReference>
<proteinExistence type="predicted"/>
<gene>
    <name evidence="1" type="ORF">PK35_13225</name>
</gene>
<dbReference type="InterPro" id="IPR003749">
    <property type="entry name" value="ThiS/MoaD-like"/>
</dbReference>
<organism evidence="1 2">
    <name type="scientific">Neotamlana nanhaiensis</name>
    <dbReference type="NCBI Taxonomy" id="1382798"/>
    <lineage>
        <taxon>Bacteria</taxon>
        <taxon>Pseudomonadati</taxon>
        <taxon>Bacteroidota</taxon>
        <taxon>Flavobacteriia</taxon>
        <taxon>Flavobacteriales</taxon>
        <taxon>Flavobacteriaceae</taxon>
        <taxon>Neotamlana</taxon>
    </lineage>
</organism>
<dbReference type="SUPFAM" id="SSF54285">
    <property type="entry name" value="MoaD/ThiS"/>
    <property type="match status" value="1"/>
</dbReference>
<dbReference type="PATRIC" id="fig|1382798.3.peg.1206"/>
<dbReference type="CDD" id="cd00565">
    <property type="entry name" value="Ubl_ThiS"/>
    <property type="match status" value="1"/>
</dbReference>
<dbReference type="Gene3D" id="3.10.20.30">
    <property type="match status" value="1"/>
</dbReference>
<dbReference type="RefSeq" id="WP_044627032.1">
    <property type="nucleotide sequence ID" value="NZ_JTDV01000013.1"/>
</dbReference>
<name>A0A0D7VXU4_9FLAO</name>
<dbReference type="NCBIfam" id="TIGR01683">
    <property type="entry name" value="thiS"/>
    <property type="match status" value="1"/>
</dbReference>
<protein>
    <submittedName>
        <fullName evidence="1">Thiamine biosynthesis protein ThiS</fullName>
    </submittedName>
</protein>
<sequence>MQVKVNNTIHQVSENQSLQALVDQLQISTSGIAIAINNSVIRKDDWDTTFLKENQDVLIIKSTQGG</sequence>
<dbReference type="InterPro" id="IPR016155">
    <property type="entry name" value="Mopterin_synth/thiamin_S_b"/>
</dbReference>
<dbReference type="OrthoDB" id="1525151at2"/>
<dbReference type="Pfam" id="PF02597">
    <property type="entry name" value="ThiS"/>
    <property type="match status" value="1"/>
</dbReference>
<comment type="caution">
    <text evidence="1">The sequence shown here is derived from an EMBL/GenBank/DDBJ whole genome shotgun (WGS) entry which is preliminary data.</text>
</comment>
<evidence type="ECO:0000313" key="2">
    <source>
        <dbReference type="Proteomes" id="UP000032361"/>
    </source>
</evidence>
<dbReference type="STRING" id="1382798.PK35_13225"/>
<keyword evidence="2" id="KW-1185">Reference proteome</keyword>
<evidence type="ECO:0000313" key="1">
    <source>
        <dbReference type="EMBL" id="KJD31710.1"/>
    </source>
</evidence>
<accession>A0A0D7VXU4</accession>
<dbReference type="InterPro" id="IPR012675">
    <property type="entry name" value="Beta-grasp_dom_sf"/>
</dbReference>
<dbReference type="Proteomes" id="UP000032361">
    <property type="component" value="Unassembled WGS sequence"/>
</dbReference>
<reference evidence="1 2" key="1">
    <citation type="journal article" date="2015" name="Antonie Van Leeuwenhoek">
        <title>Tamlana nanhaiensis sp. nov., isolated from surface seawater collected from the South China Sea.</title>
        <authorList>
            <person name="Liu X."/>
            <person name="Lai Q."/>
            <person name="Du Y."/>
            <person name="Li G."/>
            <person name="Sun F."/>
            <person name="Shao Z."/>
        </authorList>
    </citation>
    <scope>NUCLEOTIDE SEQUENCE [LARGE SCALE GENOMIC DNA]</scope>
    <source>
        <strain evidence="1 2">FHC16</strain>
    </source>
</reference>